<dbReference type="Gene3D" id="3.40.605.10">
    <property type="entry name" value="Aldehyde Dehydrogenase, Chain A, domain 1"/>
    <property type="match status" value="1"/>
</dbReference>
<dbReference type="PROSITE" id="PS00687">
    <property type="entry name" value="ALDEHYDE_DEHYDR_GLU"/>
    <property type="match status" value="1"/>
</dbReference>
<keyword evidence="2 4" id="KW-0560">Oxidoreductase</keyword>
<dbReference type="EMBL" id="SSSM01000003">
    <property type="protein sequence ID" value="THG31528.1"/>
    <property type="molecule type" value="Genomic_DNA"/>
</dbReference>
<evidence type="ECO:0000313" key="7">
    <source>
        <dbReference type="Proteomes" id="UP000309133"/>
    </source>
</evidence>
<dbReference type="PANTHER" id="PTHR43353">
    <property type="entry name" value="SUCCINATE-SEMIALDEHYDE DEHYDROGENASE, MITOCHONDRIAL"/>
    <property type="match status" value="1"/>
</dbReference>
<feature type="domain" description="Aldehyde dehydrogenase" evidence="5">
    <location>
        <begin position="40"/>
        <end position="500"/>
    </location>
</feature>
<reference evidence="6 7" key="1">
    <citation type="submission" date="2019-04" db="EMBL/GenBank/DDBJ databases">
        <authorList>
            <person name="Jiang L."/>
        </authorList>
    </citation>
    <scope>NUCLEOTIDE SEQUENCE [LARGE SCALE GENOMIC DNA]</scope>
    <source>
        <strain evidence="6 7">YIM 131853</strain>
    </source>
</reference>
<dbReference type="Proteomes" id="UP000309133">
    <property type="component" value="Unassembled WGS sequence"/>
</dbReference>
<organism evidence="6 7">
    <name type="scientific">Naasia lichenicola</name>
    <dbReference type="NCBI Taxonomy" id="2565933"/>
    <lineage>
        <taxon>Bacteria</taxon>
        <taxon>Bacillati</taxon>
        <taxon>Actinomycetota</taxon>
        <taxon>Actinomycetes</taxon>
        <taxon>Micrococcales</taxon>
        <taxon>Microbacteriaceae</taxon>
        <taxon>Naasia</taxon>
    </lineage>
</organism>
<dbReference type="GO" id="GO:0009450">
    <property type="term" value="P:gamma-aminobutyric acid catabolic process"/>
    <property type="evidence" value="ECO:0007669"/>
    <property type="project" value="TreeGrafter"/>
</dbReference>
<dbReference type="InterPro" id="IPR016160">
    <property type="entry name" value="Ald_DH_CS_CYS"/>
</dbReference>
<comment type="similarity">
    <text evidence="1 4">Belongs to the aldehyde dehydrogenase family.</text>
</comment>
<dbReference type="AlphaFoldDB" id="A0A4S4FMQ0"/>
<dbReference type="OrthoDB" id="3954161at2"/>
<protein>
    <submittedName>
        <fullName evidence="6">NAD-dependent succinate-semialdehyde dehydrogenase</fullName>
    </submittedName>
</protein>
<name>A0A4S4FMQ0_9MICO</name>
<evidence type="ECO:0000256" key="1">
    <source>
        <dbReference type="ARBA" id="ARBA00009986"/>
    </source>
</evidence>
<dbReference type="FunFam" id="3.40.309.10:FF:000004">
    <property type="entry name" value="Succinate-semialdehyde dehydrogenase I"/>
    <property type="match status" value="1"/>
</dbReference>
<dbReference type="Pfam" id="PF00171">
    <property type="entry name" value="Aldedh"/>
    <property type="match status" value="1"/>
</dbReference>
<comment type="caution">
    <text evidence="6">The sequence shown here is derived from an EMBL/GenBank/DDBJ whole genome shotgun (WGS) entry which is preliminary data.</text>
</comment>
<dbReference type="PROSITE" id="PS00070">
    <property type="entry name" value="ALDEHYDE_DEHYDR_CYS"/>
    <property type="match status" value="1"/>
</dbReference>
<evidence type="ECO:0000313" key="6">
    <source>
        <dbReference type="EMBL" id="THG31528.1"/>
    </source>
</evidence>
<gene>
    <name evidence="6" type="ORF">E6C64_05475</name>
</gene>
<dbReference type="InterPro" id="IPR016161">
    <property type="entry name" value="Ald_DH/histidinol_DH"/>
</dbReference>
<dbReference type="Gene3D" id="3.40.309.10">
    <property type="entry name" value="Aldehyde Dehydrogenase, Chain A, domain 2"/>
    <property type="match status" value="1"/>
</dbReference>
<accession>A0A4S4FMQ0</accession>
<dbReference type="SUPFAM" id="SSF53720">
    <property type="entry name" value="ALDH-like"/>
    <property type="match status" value="1"/>
</dbReference>
<dbReference type="CDD" id="cd07103">
    <property type="entry name" value="ALDH_F5_SSADH_GabD"/>
    <property type="match status" value="1"/>
</dbReference>
<dbReference type="GO" id="GO:0004777">
    <property type="term" value="F:succinate-semialdehyde dehydrogenase (NAD+) activity"/>
    <property type="evidence" value="ECO:0007669"/>
    <property type="project" value="TreeGrafter"/>
</dbReference>
<evidence type="ECO:0000259" key="5">
    <source>
        <dbReference type="Pfam" id="PF00171"/>
    </source>
</evidence>
<feature type="active site" evidence="3">
    <location>
        <position position="277"/>
    </location>
</feature>
<sequence length="505" mass="53645">MTTTLPGADAPETDSVPELTAAERDALSAAPTDLLLDGTWTGSSTGGSFPVEDPSTGATLAHVADASEDDARRALDTAVRVQGEWGRSAPRERSEILRRTYELMMADIDRLSLLMTLEMGKPLAESRAEVAYAADYFRWFAEEAVRFGGRFSSSPDGAARILTLKQPVGPVLLVTPWNFPLAMAARKVGPAIAAGCTVIVKAAKQTPLSMHAVARIMQEAGLPAGVLSLITTSRSSKIVSAIIDDPRLRKLSFTGSTEVGRVLIQQSAASLLRVSMELGGNAPFIVFDDADIEHAADQAMLAKLRNNGEACTAANRFLVHSSVVEQFSAALVERFERVRVGRGSESGVTLGPLIDRVAVDKVQELVDAAVEAGATVAYRGEVPTGPGHWSAPTVLTGVGRDSRVVTEEIFGPVAPIVAFDTDAEAMEIANSSEYGLASYVFTADERRARWVYERLESGMVGLNRGVLSNPAAPFGGIKASGFGREGGSEGIDEYLEIKYVAMNGV</sequence>
<evidence type="ECO:0000256" key="2">
    <source>
        <dbReference type="ARBA" id="ARBA00023002"/>
    </source>
</evidence>
<dbReference type="InterPro" id="IPR015590">
    <property type="entry name" value="Aldehyde_DH_dom"/>
</dbReference>
<dbReference type="InterPro" id="IPR016163">
    <property type="entry name" value="Ald_DH_C"/>
</dbReference>
<proteinExistence type="inferred from homology"/>
<dbReference type="PANTHER" id="PTHR43353:SF5">
    <property type="entry name" value="SUCCINATE-SEMIALDEHYDE DEHYDROGENASE, MITOCHONDRIAL"/>
    <property type="match status" value="1"/>
</dbReference>
<dbReference type="FunFam" id="3.40.605.10:FF:000007">
    <property type="entry name" value="NAD/NADP-dependent betaine aldehyde dehydrogenase"/>
    <property type="match status" value="1"/>
</dbReference>
<keyword evidence="7" id="KW-1185">Reference proteome</keyword>
<evidence type="ECO:0000256" key="4">
    <source>
        <dbReference type="RuleBase" id="RU003345"/>
    </source>
</evidence>
<dbReference type="InterPro" id="IPR050740">
    <property type="entry name" value="Aldehyde_DH_Superfamily"/>
</dbReference>
<evidence type="ECO:0000256" key="3">
    <source>
        <dbReference type="PROSITE-ProRule" id="PRU10007"/>
    </source>
</evidence>
<dbReference type="InterPro" id="IPR029510">
    <property type="entry name" value="Ald_DH_CS_GLU"/>
</dbReference>
<dbReference type="RefSeq" id="WP_136426648.1">
    <property type="nucleotide sequence ID" value="NZ_SSSM01000003.1"/>
</dbReference>
<dbReference type="InterPro" id="IPR016162">
    <property type="entry name" value="Ald_DH_N"/>
</dbReference>